<keyword evidence="2" id="KW-1185">Reference proteome</keyword>
<dbReference type="EMBL" id="CP063458">
    <property type="protein sequence ID" value="QOV90101.1"/>
    <property type="molecule type" value="Genomic_DNA"/>
</dbReference>
<accession>A0A7M2WZ26</accession>
<dbReference type="AlphaFoldDB" id="A0A7M2WZ26"/>
<gene>
    <name evidence="1" type="ORF">IPV69_01635</name>
</gene>
<evidence type="ECO:0000313" key="2">
    <source>
        <dbReference type="Proteomes" id="UP000593765"/>
    </source>
</evidence>
<proteinExistence type="predicted"/>
<dbReference type="RefSeq" id="WP_206293172.1">
    <property type="nucleotide sequence ID" value="NZ_CP063458.1"/>
</dbReference>
<name>A0A7M2WZ26_9BACT</name>
<dbReference type="Proteomes" id="UP000593765">
    <property type="component" value="Chromosome"/>
</dbReference>
<sequence length="46" mass="4762">MNRATPHLLPAEVGLAVGPELASHVLAGPDPIAAQSFLHALFRCTA</sequence>
<evidence type="ECO:0000313" key="1">
    <source>
        <dbReference type="EMBL" id="QOV90101.1"/>
    </source>
</evidence>
<organism evidence="1 2">
    <name type="scientific">Humisphaera borealis</name>
    <dbReference type="NCBI Taxonomy" id="2807512"/>
    <lineage>
        <taxon>Bacteria</taxon>
        <taxon>Pseudomonadati</taxon>
        <taxon>Planctomycetota</taxon>
        <taxon>Phycisphaerae</taxon>
        <taxon>Tepidisphaerales</taxon>
        <taxon>Tepidisphaeraceae</taxon>
        <taxon>Humisphaera</taxon>
    </lineage>
</organism>
<protein>
    <submittedName>
        <fullName evidence="1">Uncharacterized protein</fullName>
    </submittedName>
</protein>
<reference evidence="1 2" key="1">
    <citation type="submission" date="2020-10" db="EMBL/GenBank/DDBJ databases">
        <title>Wide distribution of Phycisphaera-like planctomycetes from WD2101 soil group in peatlands and genome analysis of the first cultivated representative.</title>
        <authorList>
            <person name="Dedysh S.N."/>
            <person name="Beletsky A.V."/>
            <person name="Ivanova A."/>
            <person name="Kulichevskaya I.S."/>
            <person name="Suzina N.E."/>
            <person name="Philippov D.A."/>
            <person name="Rakitin A.L."/>
            <person name="Mardanov A.V."/>
            <person name="Ravin N.V."/>
        </authorList>
    </citation>
    <scope>NUCLEOTIDE SEQUENCE [LARGE SCALE GENOMIC DNA]</scope>
    <source>
        <strain evidence="1 2">M1803</strain>
    </source>
</reference>
<dbReference type="KEGG" id="hbs:IPV69_01635"/>